<sequence>MTVSEASASTYANKREVLDRIKEVLEDYVQLGVIDREDFKKLAKTSADVLPPPVAAEEVMRKTLRQLVEFLNECGAEETVIAPIRAAMEAIKKEQTKQIEKEEKREDKAAPLLSLSALRERMSRKREELRRQREETDAANDAATARHEVIAASSGPAAAAVAVAVAVAEPKPESAAGNGEPRAKEQRTEHQFEPLCECPGKLIFMRIWLQQPTDRGSQFVQH</sequence>
<evidence type="ECO:0000256" key="1">
    <source>
        <dbReference type="SAM" id="MobiDB-lite"/>
    </source>
</evidence>
<comment type="caution">
    <text evidence="2">The sequence shown here is derived from an EMBL/GenBank/DDBJ whole genome shotgun (WGS) entry which is preliminary data.</text>
</comment>
<name>A0A3L6KYK9_9TRYP</name>
<dbReference type="AlphaFoldDB" id="A0A3L6KYK9"/>
<reference evidence="2 3" key="1">
    <citation type="submission" date="2018-09" db="EMBL/GenBank/DDBJ databases">
        <title>whole genome sequence of T. equiperdum IVM-t1 strain.</title>
        <authorList>
            <person name="Suganuma K."/>
        </authorList>
    </citation>
    <scope>NUCLEOTIDE SEQUENCE [LARGE SCALE GENOMIC DNA]</scope>
    <source>
        <strain evidence="2 3">IVM-t1</strain>
    </source>
</reference>
<feature type="region of interest" description="Disordered" evidence="1">
    <location>
        <begin position="170"/>
        <end position="191"/>
    </location>
</feature>
<accession>A0A3L6KYK9</accession>
<gene>
    <name evidence="2" type="ORF">DPX39_100085700</name>
</gene>
<feature type="region of interest" description="Disordered" evidence="1">
    <location>
        <begin position="123"/>
        <end position="142"/>
    </location>
</feature>
<feature type="compositionally biased region" description="Basic and acidic residues" evidence="1">
    <location>
        <begin position="181"/>
        <end position="191"/>
    </location>
</feature>
<evidence type="ECO:0000313" key="2">
    <source>
        <dbReference type="EMBL" id="RHW68966.1"/>
    </source>
</evidence>
<evidence type="ECO:0000313" key="3">
    <source>
        <dbReference type="Proteomes" id="UP000266743"/>
    </source>
</evidence>
<proteinExistence type="predicted"/>
<dbReference type="EMBL" id="QSBY01000010">
    <property type="protein sequence ID" value="RHW68966.1"/>
    <property type="molecule type" value="Genomic_DNA"/>
</dbReference>
<dbReference type="Proteomes" id="UP000266743">
    <property type="component" value="Chromosome 10"/>
</dbReference>
<organism evidence="2 3">
    <name type="scientific">Trypanosoma brucei equiperdum</name>
    <dbReference type="NCBI Taxonomy" id="630700"/>
    <lineage>
        <taxon>Eukaryota</taxon>
        <taxon>Discoba</taxon>
        <taxon>Euglenozoa</taxon>
        <taxon>Kinetoplastea</taxon>
        <taxon>Metakinetoplastina</taxon>
        <taxon>Trypanosomatida</taxon>
        <taxon>Trypanosomatidae</taxon>
        <taxon>Trypanosoma</taxon>
    </lineage>
</organism>
<feature type="compositionally biased region" description="Basic and acidic residues" evidence="1">
    <location>
        <begin position="123"/>
        <end position="136"/>
    </location>
</feature>
<protein>
    <submittedName>
        <fullName evidence="2">Uncharacterized protein</fullName>
    </submittedName>
</protein>